<evidence type="ECO:0000259" key="2">
    <source>
        <dbReference type="Pfam" id="PF12804"/>
    </source>
</evidence>
<dbReference type="InterPro" id="IPR029044">
    <property type="entry name" value="Nucleotide-diphossugar_trans"/>
</dbReference>
<keyword evidence="4" id="KW-1185">Reference proteome</keyword>
<dbReference type="EMBL" id="AVFL01000049">
    <property type="protein sequence ID" value="EWY36205.1"/>
    <property type="molecule type" value="Genomic_DNA"/>
</dbReference>
<dbReference type="SUPFAM" id="SSF53448">
    <property type="entry name" value="Nucleotide-diphospho-sugar transferases"/>
    <property type="match status" value="1"/>
</dbReference>
<dbReference type="Pfam" id="PF12804">
    <property type="entry name" value="NTP_transf_3"/>
    <property type="match status" value="1"/>
</dbReference>
<dbReference type="InterPro" id="IPR025877">
    <property type="entry name" value="MobA-like_NTP_Trfase"/>
</dbReference>
<dbReference type="PIRSF" id="PIRSF036626">
    <property type="entry name" value="MPTBd_MobAlike"/>
    <property type="match status" value="1"/>
</dbReference>
<proteinExistence type="predicted"/>
<gene>
    <name evidence="3" type="ORF">N825_29215</name>
</gene>
<organism evidence="3 4">
    <name type="scientific">Skermanella stibiiresistens SB22</name>
    <dbReference type="NCBI Taxonomy" id="1385369"/>
    <lineage>
        <taxon>Bacteria</taxon>
        <taxon>Pseudomonadati</taxon>
        <taxon>Pseudomonadota</taxon>
        <taxon>Alphaproteobacteria</taxon>
        <taxon>Rhodospirillales</taxon>
        <taxon>Azospirillaceae</taxon>
        <taxon>Skermanella</taxon>
    </lineage>
</organism>
<feature type="domain" description="MobA-like NTP transferase" evidence="2">
    <location>
        <begin position="350"/>
        <end position="513"/>
    </location>
</feature>
<dbReference type="CDD" id="cd03522">
    <property type="entry name" value="MoeA_like"/>
    <property type="match status" value="1"/>
</dbReference>
<keyword evidence="1" id="KW-0460">Magnesium</keyword>
<dbReference type="STRING" id="1385369.N825_29215"/>
<dbReference type="PANTHER" id="PTHR43777">
    <property type="entry name" value="MOLYBDENUM COFACTOR CYTIDYLYLTRANSFERASE"/>
    <property type="match status" value="1"/>
</dbReference>
<name>W9GQQ3_9PROT</name>
<dbReference type="Proteomes" id="UP000019486">
    <property type="component" value="Unassembled WGS sequence"/>
</dbReference>
<keyword evidence="3" id="KW-0418">Kinase</keyword>
<evidence type="ECO:0000256" key="1">
    <source>
        <dbReference type="ARBA" id="ARBA00022842"/>
    </source>
</evidence>
<dbReference type="InterPro" id="IPR012184">
    <property type="entry name" value="Bifunc_Mopterin-bd"/>
</dbReference>
<dbReference type="RefSeq" id="WP_037461085.1">
    <property type="nucleotide sequence ID" value="NZ_AVFL01000049.1"/>
</dbReference>
<dbReference type="PANTHER" id="PTHR43777:SF1">
    <property type="entry name" value="MOLYBDENUM COFACTOR CYTIDYLYLTRANSFERASE"/>
    <property type="match status" value="1"/>
</dbReference>
<dbReference type="GO" id="GO:0016779">
    <property type="term" value="F:nucleotidyltransferase activity"/>
    <property type="evidence" value="ECO:0007669"/>
    <property type="project" value="UniProtKB-ARBA"/>
</dbReference>
<dbReference type="AlphaFoldDB" id="W9GQQ3"/>
<evidence type="ECO:0000313" key="4">
    <source>
        <dbReference type="Proteomes" id="UP000019486"/>
    </source>
</evidence>
<protein>
    <submittedName>
        <fullName evidence="3">4-diphosphocytidyl-2C-methyl-D-erythritol kinase</fullName>
    </submittedName>
</protein>
<accession>W9GQQ3</accession>
<dbReference type="OrthoDB" id="9779263at2"/>
<dbReference type="Gene3D" id="3.40.980.10">
    <property type="entry name" value="MoaB/Mog-like domain"/>
    <property type="match status" value="1"/>
</dbReference>
<sequence length="540" mass="55903">MRFGKVPPQDALGAILVHSVKSDGLAFKKGRVLGGDDIAALERAGIERVTAACLDDGDVGEDIAASRVAQVAAGPGLTVSAAFTGRVNLFASTAGVCVVDVDRLNRLNLIDESVTLATLPAFAPVEAGQMIATIKIIPFAAPEAVVAEAEAIAAEGGPLVRVAGFQPLRTLLIQTRLPGMKESVLDKTVGVTRDRLTAIGSTLVDEIRVDHTEEAVADAVAKAAVGDIDLLLIAGASAITDRRDVLPAGIERAGGAVEHFGMPVDPGNLLLLAHRGPLPILGLPGCARSPKLNGFDWVLQRLAAGVPVTRRDIMMMGAGGLLTEIPTRPLPRAAATATEAQSPRAPRIAALILAAGQSRRMGALNKMIAEVDGKPMVAHALEAVTASHAGPVVVVTGHDPDAVRAALAGHEITFVHNPNYADGLSTSLRAGLAALPDDIDGVLVCLGDMPRVGADTLNRLIAAYSPLEGRAICVPTVNGKRGNPVLWDRRFIAEMRDLAGDVGAKHLIGAHSDQVCEVAMEGDGTLLDIDTPEALKALNG</sequence>
<dbReference type="InterPro" id="IPR036425">
    <property type="entry name" value="MoaB/Mog-like_dom_sf"/>
</dbReference>
<keyword evidence="3" id="KW-0808">Transferase</keyword>
<comment type="caution">
    <text evidence="3">The sequence shown here is derived from an EMBL/GenBank/DDBJ whole genome shotgun (WGS) entry which is preliminary data.</text>
</comment>
<dbReference type="PATRIC" id="fig|1385369.3.peg.6736"/>
<dbReference type="SUPFAM" id="SSF53218">
    <property type="entry name" value="Molybdenum cofactor biosynthesis proteins"/>
    <property type="match status" value="1"/>
</dbReference>
<dbReference type="CDD" id="cd04182">
    <property type="entry name" value="GT_2_like_f"/>
    <property type="match status" value="1"/>
</dbReference>
<reference evidence="3 4" key="1">
    <citation type="submission" date="2013-08" db="EMBL/GenBank/DDBJ databases">
        <title>The genome sequence of Skermanella stibiiresistens.</title>
        <authorList>
            <person name="Zhu W."/>
            <person name="Wang G."/>
        </authorList>
    </citation>
    <scope>NUCLEOTIDE SEQUENCE [LARGE SCALE GENOMIC DNA]</scope>
    <source>
        <strain evidence="3 4">SB22</strain>
    </source>
</reference>
<dbReference type="GO" id="GO:0016301">
    <property type="term" value="F:kinase activity"/>
    <property type="evidence" value="ECO:0007669"/>
    <property type="project" value="UniProtKB-KW"/>
</dbReference>
<dbReference type="Gene3D" id="3.90.550.10">
    <property type="entry name" value="Spore Coat Polysaccharide Biosynthesis Protein SpsA, Chain A"/>
    <property type="match status" value="1"/>
</dbReference>
<evidence type="ECO:0000313" key="3">
    <source>
        <dbReference type="EMBL" id="EWY36205.1"/>
    </source>
</evidence>